<keyword evidence="2" id="KW-1185">Reference proteome</keyword>
<dbReference type="RefSeq" id="WP_344787331.1">
    <property type="nucleotide sequence ID" value="NZ_BAABCA010000002.1"/>
</dbReference>
<sequence>MNKTITLLFFILFISLKSFSQKQFSAEILTGFGINKNLKLVNEDIEGYNIYLTQINVNYKFKLYKNIFAETGLGSQWYFSSGKVAKSNFKTTSLKLNLPVIISHAILNKINIGVGVAISNNKDFEDFDFRTSHNLRSSLIFKGSYAIKEDFDLVLMFKHNLSDIPNLYLINQPNSDLSIGISYKLF</sequence>
<accession>A0ABP8C5U6</accession>
<organism evidence="1 2">
    <name type="scientific">Postechiella marina</name>
    <dbReference type="NCBI Taxonomy" id="943941"/>
    <lineage>
        <taxon>Bacteria</taxon>
        <taxon>Pseudomonadati</taxon>
        <taxon>Bacteroidota</taxon>
        <taxon>Flavobacteriia</taxon>
        <taxon>Flavobacteriales</taxon>
        <taxon>Flavobacteriaceae</taxon>
        <taxon>Postechiella</taxon>
    </lineage>
</organism>
<evidence type="ECO:0000313" key="1">
    <source>
        <dbReference type="EMBL" id="GAA4234212.1"/>
    </source>
</evidence>
<proteinExistence type="predicted"/>
<dbReference type="EMBL" id="BAABCA010000002">
    <property type="protein sequence ID" value="GAA4234212.1"/>
    <property type="molecule type" value="Genomic_DNA"/>
</dbReference>
<dbReference type="Proteomes" id="UP001501496">
    <property type="component" value="Unassembled WGS sequence"/>
</dbReference>
<name>A0ABP8C5U6_9FLAO</name>
<reference evidence="2" key="1">
    <citation type="journal article" date="2019" name="Int. J. Syst. Evol. Microbiol.">
        <title>The Global Catalogue of Microorganisms (GCM) 10K type strain sequencing project: providing services to taxonomists for standard genome sequencing and annotation.</title>
        <authorList>
            <consortium name="The Broad Institute Genomics Platform"/>
            <consortium name="The Broad Institute Genome Sequencing Center for Infectious Disease"/>
            <person name="Wu L."/>
            <person name="Ma J."/>
        </authorList>
    </citation>
    <scope>NUCLEOTIDE SEQUENCE [LARGE SCALE GENOMIC DNA]</scope>
    <source>
        <strain evidence="2">JCM 17630</strain>
    </source>
</reference>
<evidence type="ECO:0000313" key="2">
    <source>
        <dbReference type="Proteomes" id="UP001501496"/>
    </source>
</evidence>
<evidence type="ECO:0008006" key="3">
    <source>
        <dbReference type="Google" id="ProtNLM"/>
    </source>
</evidence>
<protein>
    <recommendedName>
        <fullName evidence="3">Outer membrane protein beta-barrel domain-containing protein</fullName>
    </recommendedName>
</protein>
<comment type="caution">
    <text evidence="1">The sequence shown here is derived from an EMBL/GenBank/DDBJ whole genome shotgun (WGS) entry which is preliminary data.</text>
</comment>
<gene>
    <name evidence="1" type="ORF">GCM10022291_13130</name>
</gene>